<accession>A0A6N9YNE4</accession>
<feature type="region of interest" description="Disordered" evidence="1">
    <location>
        <begin position="1"/>
        <end position="20"/>
    </location>
</feature>
<organism evidence="2 3">
    <name type="scientific">Phytoactinopolyspora alkaliphila</name>
    <dbReference type="NCBI Taxonomy" id="1783498"/>
    <lineage>
        <taxon>Bacteria</taxon>
        <taxon>Bacillati</taxon>
        <taxon>Actinomycetota</taxon>
        <taxon>Actinomycetes</taxon>
        <taxon>Jiangellales</taxon>
        <taxon>Jiangellaceae</taxon>
        <taxon>Phytoactinopolyspora</taxon>
    </lineage>
</organism>
<dbReference type="Proteomes" id="UP000469185">
    <property type="component" value="Unassembled WGS sequence"/>
</dbReference>
<comment type="caution">
    <text evidence="2">The sequence shown here is derived from an EMBL/GenBank/DDBJ whole genome shotgun (WGS) entry which is preliminary data.</text>
</comment>
<dbReference type="RefSeq" id="WP_163819254.1">
    <property type="nucleotide sequence ID" value="NZ_JAAGOB010000007.1"/>
</dbReference>
<dbReference type="AlphaFoldDB" id="A0A6N9YNE4"/>
<keyword evidence="3" id="KW-1185">Reference proteome</keyword>
<name>A0A6N9YNE4_9ACTN</name>
<dbReference type="EMBL" id="JAAGOB010000007">
    <property type="protein sequence ID" value="NED96467.1"/>
    <property type="molecule type" value="Genomic_DNA"/>
</dbReference>
<protein>
    <submittedName>
        <fullName evidence="2">Uncharacterized protein</fullName>
    </submittedName>
</protein>
<evidence type="ECO:0000256" key="1">
    <source>
        <dbReference type="SAM" id="MobiDB-lite"/>
    </source>
</evidence>
<evidence type="ECO:0000313" key="2">
    <source>
        <dbReference type="EMBL" id="NED96467.1"/>
    </source>
</evidence>
<proteinExistence type="predicted"/>
<feature type="compositionally biased region" description="Basic and acidic residues" evidence="1">
    <location>
        <begin position="26"/>
        <end position="35"/>
    </location>
</feature>
<feature type="region of interest" description="Disordered" evidence="1">
    <location>
        <begin position="26"/>
        <end position="67"/>
    </location>
</feature>
<gene>
    <name evidence="2" type="ORF">G1H11_14245</name>
</gene>
<sequence length="67" mass="7670">MADDNMTRDRDGDLYPDTDDHVCKDGWLGEDHDGRPAPCPRCRPHLHRRTAPGGPTYLTTRNNRRTP</sequence>
<reference evidence="2 3" key="1">
    <citation type="submission" date="2020-02" db="EMBL/GenBank/DDBJ databases">
        <authorList>
            <person name="Li X.-J."/>
            <person name="Feng X.-M."/>
        </authorList>
    </citation>
    <scope>NUCLEOTIDE SEQUENCE [LARGE SCALE GENOMIC DNA]</scope>
    <source>
        <strain evidence="2 3">CGMCC 4.7225</strain>
    </source>
</reference>
<evidence type="ECO:0000313" key="3">
    <source>
        <dbReference type="Proteomes" id="UP000469185"/>
    </source>
</evidence>